<feature type="compositionally biased region" description="Basic and acidic residues" evidence="1">
    <location>
        <begin position="743"/>
        <end position="782"/>
    </location>
</feature>
<feature type="compositionally biased region" description="Acidic residues" evidence="1">
    <location>
        <begin position="859"/>
        <end position="868"/>
    </location>
</feature>
<evidence type="ECO:0000256" key="1">
    <source>
        <dbReference type="SAM" id="MobiDB-lite"/>
    </source>
</evidence>
<sequence>MHSQAWFGGPLVEIFSSQGSRAESTIRKTGSVKKNFEKSVKGYVMDLEGGRDVKVQLPLNDKESLCILHQFIVLQLFVPAGKGFSVEMTILDQSKTRRRMNLSCNNKEVSATPLHVRLPLDMVRRSMWINLCIDAAGLFHESFGPVTRISEYWCLESLSISATCRLRRIFSVKESLIDTSMDSDDVGDAAPVGVADDLPKGVELPPAVESCTQVLNMSKIRMWLQYNSASRSNIDLGRREKSLSPRSRGGSSVGGADGKVLHNGMHIAFGRRFPLPPTATMAPSFISHTPAPGGLAPRTAPQSFKHQDFMQTTIDSQLPLPVSTPKSKTMNAVNPQTPHSAPVRVRKGKIPLYYPESERSTPVEGHEGTEPRENIRGLREARSKSLKNLTERRRELPARSLRYKQVDTLPPGFPSNPVSPSLTAKSPPHSYMGIGLPLLRKDRESTEESAKVGPDRGRKKFSLDAAEEEDEEERGTFSFLQNAHNRSSQSMEMPESPRSSFSMARKEHIKRKEALMLPANSMLQGGSAGSSSSDWTEKKFSASQDVQATDDVSSSMRLFESLAVQVPVTPGSAQVFDVNSIPAARNSSSQPARISSSEQAAEEIPEECLDSAKGWNSDSSEGSVYQTSPRSNRVYNSHKYEDQGGEQGGSEQQMYTHISYPHAVRSRRENVSDESTPEGNEEGARGKTSEERSEAEKSLFLHALGGAAGQDDRDFKEVRFADSLGRDSFRAPSDFDAESPSETPKDGQDFFGEDPREEKREPEEEEEGKREEREERKEKEEEALQWASSQHGYKMLSAVDRLTTPPIIPPSQQDLSSPFDVGYMHLTSSFRRREGEPYQDGREAAAQAQEEAYGISPQGEDDEEEEEDLELIYDPILNCYWDPQNNKYYELRNP</sequence>
<accession>A0A7S4HAF6</accession>
<feature type="compositionally biased region" description="Acidic residues" evidence="1">
    <location>
        <begin position="600"/>
        <end position="609"/>
    </location>
</feature>
<feature type="compositionally biased region" description="Polar residues" evidence="1">
    <location>
        <begin position="478"/>
        <end position="499"/>
    </location>
</feature>
<dbReference type="InterPro" id="IPR007714">
    <property type="entry name" value="CFA20_dom"/>
</dbReference>
<feature type="region of interest" description="Disordered" evidence="1">
    <location>
        <begin position="517"/>
        <end position="553"/>
    </location>
</feature>
<feature type="domain" description="CFA20" evidence="2">
    <location>
        <begin position="7"/>
        <end position="181"/>
    </location>
</feature>
<feature type="compositionally biased region" description="Polar residues" evidence="1">
    <location>
        <begin position="614"/>
        <end position="635"/>
    </location>
</feature>
<feature type="region of interest" description="Disordered" evidence="1">
    <location>
        <begin position="237"/>
        <end position="257"/>
    </location>
</feature>
<feature type="compositionally biased region" description="Polar residues" evidence="1">
    <location>
        <begin position="541"/>
        <end position="553"/>
    </location>
</feature>
<feature type="compositionally biased region" description="Polar residues" evidence="1">
    <location>
        <begin position="521"/>
        <end position="534"/>
    </location>
</feature>
<protein>
    <recommendedName>
        <fullName evidence="2">CFA20 domain-containing protein</fullName>
    </recommendedName>
</protein>
<proteinExistence type="predicted"/>
<evidence type="ECO:0000313" key="3">
    <source>
        <dbReference type="EMBL" id="CAE2192675.1"/>
    </source>
</evidence>
<name>A0A7S4HAF6_GUITH</name>
<feature type="region of interest" description="Disordered" evidence="1">
    <location>
        <begin position="831"/>
        <end position="868"/>
    </location>
</feature>
<feature type="compositionally biased region" description="Polar residues" evidence="1">
    <location>
        <begin position="585"/>
        <end position="599"/>
    </location>
</feature>
<reference evidence="3" key="1">
    <citation type="submission" date="2021-01" db="EMBL/GenBank/DDBJ databases">
        <authorList>
            <person name="Corre E."/>
            <person name="Pelletier E."/>
            <person name="Niang G."/>
            <person name="Scheremetjew M."/>
            <person name="Finn R."/>
            <person name="Kale V."/>
            <person name="Holt S."/>
            <person name="Cochrane G."/>
            <person name="Meng A."/>
            <person name="Brown T."/>
            <person name="Cohen L."/>
        </authorList>
    </citation>
    <scope>NUCLEOTIDE SEQUENCE</scope>
    <source>
        <strain evidence="3">CCMP 2712</strain>
    </source>
</reference>
<dbReference type="PANTHER" id="PTHR12458">
    <property type="entry name" value="ORF PROTEIN"/>
    <property type="match status" value="1"/>
</dbReference>
<feature type="compositionally biased region" description="Basic and acidic residues" evidence="1">
    <location>
        <begin position="439"/>
        <end position="456"/>
    </location>
</feature>
<feature type="region of interest" description="Disordered" evidence="1">
    <location>
        <begin position="406"/>
        <end position="499"/>
    </location>
</feature>
<evidence type="ECO:0000259" key="2">
    <source>
        <dbReference type="Pfam" id="PF05018"/>
    </source>
</evidence>
<dbReference type="InterPro" id="IPR040441">
    <property type="entry name" value="CFA20/CFAP20DC"/>
</dbReference>
<dbReference type="AlphaFoldDB" id="A0A7S4HAF6"/>
<gene>
    <name evidence="3" type="ORF">GTHE00462_LOCUS1986</name>
</gene>
<feature type="region of interest" description="Disordered" evidence="1">
    <location>
        <begin position="583"/>
        <end position="790"/>
    </location>
</feature>
<feature type="compositionally biased region" description="Basic and acidic residues" evidence="1">
    <location>
        <begin position="831"/>
        <end position="843"/>
    </location>
</feature>
<organism evidence="3">
    <name type="scientific">Guillardia theta</name>
    <name type="common">Cryptophyte</name>
    <name type="synonym">Cryptomonas phi</name>
    <dbReference type="NCBI Taxonomy" id="55529"/>
    <lineage>
        <taxon>Eukaryota</taxon>
        <taxon>Cryptophyceae</taxon>
        <taxon>Pyrenomonadales</taxon>
        <taxon>Geminigeraceae</taxon>
        <taxon>Guillardia</taxon>
    </lineage>
</organism>
<dbReference type="EMBL" id="HBKN01002299">
    <property type="protein sequence ID" value="CAE2192675.1"/>
    <property type="molecule type" value="Transcribed_RNA"/>
</dbReference>
<feature type="compositionally biased region" description="Basic and acidic residues" evidence="1">
    <location>
        <begin position="682"/>
        <end position="699"/>
    </location>
</feature>
<feature type="compositionally biased region" description="Basic and acidic residues" evidence="1">
    <location>
        <begin position="710"/>
        <end position="729"/>
    </location>
</feature>
<dbReference type="Pfam" id="PF05018">
    <property type="entry name" value="CFA20_dom"/>
    <property type="match status" value="1"/>
</dbReference>